<dbReference type="AlphaFoldDB" id="X6PD04"/>
<evidence type="ECO:0000256" key="4">
    <source>
        <dbReference type="ARBA" id="ARBA00022989"/>
    </source>
</evidence>
<dbReference type="GO" id="GO:0016020">
    <property type="term" value="C:membrane"/>
    <property type="evidence" value="ECO:0007669"/>
    <property type="project" value="UniProtKB-SubCell"/>
</dbReference>
<evidence type="ECO:0000313" key="9">
    <source>
        <dbReference type="EMBL" id="ETO36101.1"/>
    </source>
</evidence>
<feature type="transmembrane region" description="Helical" evidence="7">
    <location>
        <begin position="6"/>
        <end position="25"/>
    </location>
</feature>
<evidence type="ECO:0000313" key="10">
    <source>
        <dbReference type="Proteomes" id="UP000023152"/>
    </source>
</evidence>
<evidence type="ECO:0000256" key="2">
    <source>
        <dbReference type="ARBA" id="ARBA00022679"/>
    </source>
</evidence>
<dbReference type="EC" id="2.3.1.225" evidence="7"/>
<dbReference type="GO" id="GO:0005794">
    <property type="term" value="C:Golgi apparatus"/>
    <property type="evidence" value="ECO:0007669"/>
    <property type="project" value="TreeGrafter"/>
</dbReference>
<comment type="domain">
    <text evidence="7">The DHHC domain is required for palmitoyltransferase activity.</text>
</comment>
<comment type="caution">
    <text evidence="9">The sequence shown here is derived from an EMBL/GenBank/DDBJ whole genome shotgun (WGS) entry which is preliminary data.</text>
</comment>
<dbReference type="EMBL" id="ASPP01001009">
    <property type="protein sequence ID" value="ETO36101.1"/>
    <property type="molecule type" value="Genomic_DNA"/>
</dbReference>
<dbReference type="OrthoDB" id="9909019at2759"/>
<keyword evidence="4 7" id="KW-1133">Transmembrane helix</keyword>
<feature type="domain" description="Palmitoyltransferase DHHC" evidence="8">
    <location>
        <begin position="48"/>
        <end position="187"/>
    </location>
</feature>
<sequence length="205" mass="23684">MHWSVIGIATTLIVLALYFLHRCAWMDPGYIPRSNLSAPNSPNELVKSDGSRFCETCCIWRPPRAKHCRYCNACVMGFDHHCPWIGTCIGHRNYKHFALFLFFICAECIWCCFTCLAYLVHLAHLLADNQDDTHNMHWTKHFFQAIYSNLIVTFVTCICGFVLLSVASLAFYHCQLISIAQTTNENVLCVCVYTFVMYMLFIHLF</sequence>
<comment type="similarity">
    <text evidence="7">Belongs to the DHHC palmitoyltransferase family.</text>
</comment>
<keyword evidence="2 7" id="KW-0808">Transferase</keyword>
<feature type="transmembrane region" description="Helical" evidence="7">
    <location>
        <begin position="99"/>
        <end position="126"/>
    </location>
</feature>
<keyword evidence="3 7" id="KW-0812">Transmembrane</keyword>
<dbReference type="GO" id="GO:0019706">
    <property type="term" value="F:protein-cysteine S-palmitoyltransferase activity"/>
    <property type="evidence" value="ECO:0007669"/>
    <property type="project" value="UniProtKB-EC"/>
</dbReference>
<keyword evidence="10" id="KW-1185">Reference proteome</keyword>
<feature type="transmembrane region" description="Helical" evidence="7">
    <location>
        <begin position="186"/>
        <end position="204"/>
    </location>
</feature>
<dbReference type="PANTHER" id="PTHR22883">
    <property type="entry name" value="ZINC FINGER DHHC DOMAIN CONTAINING PROTEIN"/>
    <property type="match status" value="1"/>
</dbReference>
<dbReference type="PANTHER" id="PTHR22883:SF127">
    <property type="entry name" value="ZDHHC-TYPE PALMITOYLTRANSFERASE 3-RELATED"/>
    <property type="match status" value="1"/>
</dbReference>
<comment type="subcellular location">
    <subcellularLocation>
        <location evidence="1">Membrane</location>
        <topology evidence="1">Multi-pass membrane protein</topology>
    </subcellularLocation>
</comment>
<evidence type="ECO:0000256" key="1">
    <source>
        <dbReference type="ARBA" id="ARBA00004141"/>
    </source>
</evidence>
<evidence type="ECO:0000256" key="5">
    <source>
        <dbReference type="ARBA" id="ARBA00023136"/>
    </source>
</evidence>
<name>X6PD04_RETFI</name>
<keyword evidence="5 7" id="KW-0472">Membrane</keyword>
<dbReference type="GO" id="GO:0006612">
    <property type="term" value="P:protein targeting to membrane"/>
    <property type="evidence" value="ECO:0007669"/>
    <property type="project" value="TreeGrafter"/>
</dbReference>
<keyword evidence="6 7" id="KW-0012">Acyltransferase</keyword>
<proteinExistence type="inferred from homology"/>
<evidence type="ECO:0000256" key="3">
    <source>
        <dbReference type="ARBA" id="ARBA00022692"/>
    </source>
</evidence>
<dbReference type="GO" id="GO:0005783">
    <property type="term" value="C:endoplasmic reticulum"/>
    <property type="evidence" value="ECO:0007669"/>
    <property type="project" value="TreeGrafter"/>
</dbReference>
<dbReference type="InterPro" id="IPR001594">
    <property type="entry name" value="Palmitoyltrfase_DHHC"/>
</dbReference>
<feature type="transmembrane region" description="Helical" evidence="7">
    <location>
        <begin position="146"/>
        <end position="174"/>
    </location>
</feature>
<gene>
    <name evidence="9" type="ORF">RFI_00961</name>
</gene>
<evidence type="ECO:0000256" key="7">
    <source>
        <dbReference type="RuleBase" id="RU079119"/>
    </source>
</evidence>
<accession>X6PD04</accession>
<evidence type="ECO:0000256" key="6">
    <source>
        <dbReference type="ARBA" id="ARBA00023315"/>
    </source>
</evidence>
<dbReference type="PROSITE" id="PS50216">
    <property type="entry name" value="DHHC"/>
    <property type="match status" value="1"/>
</dbReference>
<dbReference type="Pfam" id="PF01529">
    <property type="entry name" value="DHHC"/>
    <property type="match status" value="1"/>
</dbReference>
<evidence type="ECO:0000259" key="8">
    <source>
        <dbReference type="Pfam" id="PF01529"/>
    </source>
</evidence>
<comment type="catalytic activity">
    <reaction evidence="7">
        <text>L-cysteinyl-[protein] + hexadecanoyl-CoA = S-hexadecanoyl-L-cysteinyl-[protein] + CoA</text>
        <dbReference type="Rhea" id="RHEA:36683"/>
        <dbReference type="Rhea" id="RHEA-COMP:10131"/>
        <dbReference type="Rhea" id="RHEA-COMP:11032"/>
        <dbReference type="ChEBI" id="CHEBI:29950"/>
        <dbReference type="ChEBI" id="CHEBI:57287"/>
        <dbReference type="ChEBI" id="CHEBI:57379"/>
        <dbReference type="ChEBI" id="CHEBI:74151"/>
        <dbReference type="EC" id="2.3.1.225"/>
    </reaction>
</comment>
<reference evidence="9 10" key="1">
    <citation type="journal article" date="2013" name="Curr. Biol.">
        <title>The Genome of the Foraminiferan Reticulomyxa filosa.</title>
        <authorList>
            <person name="Glockner G."/>
            <person name="Hulsmann N."/>
            <person name="Schleicher M."/>
            <person name="Noegel A.A."/>
            <person name="Eichinger L."/>
            <person name="Gallinger C."/>
            <person name="Pawlowski J."/>
            <person name="Sierra R."/>
            <person name="Euteneuer U."/>
            <person name="Pillet L."/>
            <person name="Moustafa A."/>
            <person name="Platzer M."/>
            <person name="Groth M."/>
            <person name="Szafranski K."/>
            <person name="Schliwa M."/>
        </authorList>
    </citation>
    <scope>NUCLEOTIDE SEQUENCE [LARGE SCALE GENOMIC DNA]</scope>
</reference>
<organism evidence="9 10">
    <name type="scientific">Reticulomyxa filosa</name>
    <dbReference type="NCBI Taxonomy" id="46433"/>
    <lineage>
        <taxon>Eukaryota</taxon>
        <taxon>Sar</taxon>
        <taxon>Rhizaria</taxon>
        <taxon>Retaria</taxon>
        <taxon>Foraminifera</taxon>
        <taxon>Monothalamids</taxon>
        <taxon>Reticulomyxidae</taxon>
        <taxon>Reticulomyxa</taxon>
    </lineage>
</organism>
<dbReference type="Proteomes" id="UP000023152">
    <property type="component" value="Unassembled WGS sequence"/>
</dbReference>
<protein>
    <recommendedName>
        <fullName evidence="7">Palmitoyltransferase</fullName>
        <ecNumber evidence="7">2.3.1.225</ecNumber>
    </recommendedName>
</protein>
<dbReference type="InterPro" id="IPR039859">
    <property type="entry name" value="PFA4/ZDH16/20/ERF2-like"/>
</dbReference>